<sequence>SIALSAGYHPIRVTFFEKNGADQLKVSFIGPNMKKQVISSQFLVYKK</sequence>
<gene>
    <name evidence="1" type="ORF">METZ01_LOCUS111294</name>
</gene>
<proteinExistence type="predicted"/>
<feature type="non-terminal residue" evidence="1">
    <location>
        <position position="1"/>
    </location>
</feature>
<reference evidence="1" key="1">
    <citation type="submission" date="2018-05" db="EMBL/GenBank/DDBJ databases">
        <authorList>
            <person name="Lanie J.A."/>
            <person name="Ng W.-L."/>
            <person name="Kazmierczak K.M."/>
            <person name="Andrzejewski T.M."/>
            <person name="Davidsen T.M."/>
            <person name="Wayne K.J."/>
            <person name="Tettelin H."/>
            <person name="Glass J.I."/>
            <person name="Rusch D."/>
            <person name="Podicherti R."/>
            <person name="Tsui H.-C.T."/>
            <person name="Winkler M.E."/>
        </authorList>
    </citation>
    <scope>NUCLEOTIDE SEQUENCE</scope>
</reference>
<name>A0A381X162_9ZZZZ</name>
<accession>A0A381X162</accession>
<evidence type="ECO:0000313" key="1">
    <source>
        <dbReference type="EMBL" id="SVA58440.1"/>
    </source>
</evidence>
<organism evidence="1">
    <name type="scientific">marine metagenome</name>
    <dbReference type="NCBI Taxonomy" id="408172"/>
    <lineage>
        <taxon>unclassified sequences</taxon>
        <taxon>metagenomes</taxon>
        <taxon>ecological metagenomes</taxon>
    </lineage>
</organism>
<protein>
    <submittedName>
        <fullName evidence="1">Uncharacterized protein</fullName>
    </submittedName>
</protein>
<dbReference type="EMBL" id="UINC01013544">
    <property type="protein sequence ID" value="SVA58440.1"/>
    <property type="molecule type" value="Genomic_DNA"/>
</dbReference>
<dbReference type="AlphaFoldDB" id="A0A381X162"/>